<dbReference type="Gramene" id="AET6Gv20059300.1">
    <property type="protein sequence ID" value="AET6Gv20059300.1"/>
    <property type="gene ID" value="AET6Gv20059300"/>
</dbReference>
<evidence type="ECO:0000259" key="1">
    <source>
        <dbReference type="Pfam" id="PF13966"/>
    </source>
</evidence>
<reference evidence="2" key="4">
    <citation type="submission" date="2019-03" db="UniProtKB">
        <authorList>
            <consortium name="EnsemblPlants"/>
        </authorList>
    </citation>
    <scope>IDENTIFICATION</scope>
</reference>
<reference evidence="2" key="3">
    <citation type="journal article" date="2017" name="Nature">
        <title>Genome sequence of the progenitor of the wheat D genome Aegilops tauschii.</title>
        <authorList>
            <person name="Luo M.C."/>
            <person name="Gu Y.Q."/>
            <person name="Puiu D."/>
            <person name="Wang H."/>
            <person name="Twardziok S.O."/>
            <person name="Deal K.R."/>
            <person name="Huo N."/>
            <person name="Zhu T."/>
            <person name="Wang L."/>
            <person name="Wang Y."/>
            <person name="McGuire P.E."/>
            <person name="Liu S."/>
            <person name="Long H."/>
            <person name="Ramasamy R.K."/>
            <person name="Rodriguez J.C."/>
            <person name="Van S.L."/>
            <person name="Yuan L."/>
            <person name="Wang Z."/>
            <person name="Xia Z."/>
            <person name="Xiao L."/>
            <person name="Anderson O.D."/>
            <person name="Ouyang S."/>
            <person name="Liang Y."/>
            <person name="Zimin A.V."/>
            <person name="Pertea G."/>
            <person name="Qi P."/>
            <person name="Bennetzen J.L."/>
            <person name="Dai X."/>
            <person name="Dawson M.W."/>
            <person name="Muller H.G."/>
            <person name="Kugler K."/>
            <person name="Rivarola-Duarte L."/>
            <person name="Spannagl M."/>
            <person name="Mayer K.F.X."/>
            <person name="Lu F.H."/>
            <person name="Bevan M.W."/>
            <person name="Leroy P."/>
            <person name="Li P."/>
            <person name="You F.M."/>
            <person name="Sun Q."/>
            <person name="Liu Z."/>
            <person name="Lyons E."/>
            <person name="Wicker T."/>
            <person name="Salzberg S.L."/>
            <person name="Devos K.M."/>
            <person name="Dvorak J."/>
        </authorList>
    </citation>
    <scope>NUCLEOTIDE SEQUENCE [LARGE SCALE GENOMIC DNA]</scope>
    <source>
        <strain evidence="2">cv. AL8/78</strain>
    </source>
</reference>
<keyword evidence="3" id="KW-1185">Reference proteome</keyword>
<dbReference type="Proteomes" id="UP000015105">
    <property type="component" value="Chromosome 6D"/>
</dbReference>
<organism evidence="2 3">
    <name type="scientific">Aegilops tauschii subsp. strangulata</name>
    <name type="common">Goatgrass</name>
    <dbReference type="NCBI Taxonomy" id="200361"/>
    <lineage>
        <taxon>Eukaryota</taxon>
        <taxon>Viridiplantae</taxon>
        <taxon>Streptophyta</taxon>
        <taxon>Embryophyta</taxon>
        <taxon>Tracheophyta</taxon>
        <taxon>Spermatophyta</taxon>
        <taxon>Magnoliopsida</taxon>
        <taxon>Liliopsida</taxon>
        <taxon>Poales</taxon>
        <taxon>Poaceae</taxon>
        <taxon>BOP clade</taxon>
        <taxon>Pooideae</taxon>
        <taxon>Triticodae</taxon>
        <taxon>Triticeae</taxon>
        <taxon>Triticinae</taxon>
        <taxon>Aegilops</taxon>
    </lineage>
</organism>
<evidence type="ECO:0000313" key="2">
    <source>
        <dbReference type="EnsemblPlants" id="AET6Gv20059300.1"/>
    </source>
</evidence>
<dbReference type="EnsemblPlants" id="AET6Gv20059300.1">
    <property type="protein sequence ID" value="AET6Gv20059300.1"/>
    <property type="gene ID" value="AET6Gv20059300"/>
</dbReference>
<sequence>DDLMQPKCKGGVGFRDFRIFNQALLARQAWRLISKPDSLCAQILKARYYPDGNLVDTVFTGNASSSWQAISYGLELLKKGLIWRVGNGRSIRVWRDNWIPRPYSYKPISARGRCRYHFVSDLLNDNGSWKTGLLQQYFVPVDVYEILKIRASPRLEEDTLAWGPGKFGLFSVKSAYQFGFEEAIRDSATGSNSRPEGRRDCWKLIWSADVPPSVRNFAWRAATESLPTWNNKHKRGLEVNDLCPVCSVETEDSFHALCRCTLSCVLYDVMSEVWPLPNLSSFQTSGHEWLLQVLSKLQDIERSMLLMTLWKAWHIRNKIVHNKAPPPMEVSRRFLTSYLDSLIGIKSNLVA</sequence>
<accession>A0A453MSL4</accession>
<dbReference type="AlphaFoldDB" id="A0A453MSL4"/>
<reference evidence="3" key="1">
    <citation type="journal article" date="2014" name="Science">
        <title>Ancient hybridizations among the ancestral genomes of bread wheat.</title>
        <authorList>
            <consortium name="International Wheat Genome Sequencing Consortium,"/>
            <person name="Marcussen T."/>
            <person name="Sandve S.R."/>
            <person name="Heier L."/>
            <person name="Spannagl M."/>
            <person name="Pfeifer M."/>
            <person name="Jakobsen K.S."/>
            <person name="Wulff B.B."/>
            <person name="Steuernagel B."/>
            <person name="Mayer K.F."/>
            <person name="Olsen O.A."/>
        </authorList>
    </citation>
    <scope>NUCLEOTIDE SEQUENCE [LARGE SCALE GENOMIC DNA]</scope>
    <source>
        <strain evidence="3">cv. AL8/78</strain>
    </source>
</reference>
<dbReference type="STRING" id="200361.A0A453MSL4"/>
<dbReference type="Pfam" id="PF13966">
    <property type="entry name" value="zf-RVT"/>
    <property type="match status" value="1"/>
</dbReference>
<proteinExistence type="predicted"/>
<dbReference type="InterPro" id="IPR026960">
    <property type="entry name" value="RVT-Znf"/>
</dbReference>
<reference evidence="3" key="2">
    <citation type="journal article" date="2017" name="Nat. Plants">
        <title>The Aegilops tauschii genome reveals multiple impacts of transposons.</title>
        <authorList>
            <person name="Zhao G."/>
            <person name="Zou C."/>
            <person name="Li K."/>
            <person name="Wang K."/>
            <person name="Li T."/>
            <person name="Gao L."/>
            <person name="Zhang X."/>
            <person name="Wang H."/>
            <person name="Yang Z."/>
            <person name="Liu X."/>
            <person name="Jiang W."/>
            <person name="Mao L."/>
            <person name="Kong X."/>
            <person name="Jiao Y."/>
            <person name="Jia J."/>
        </authorList>
    </citation>
    <scope>NUCLEOTIDE SEQUENCE [LARGE SCALE GENOMIC DNA]</scope>
    <source>
        <strain evidence="3">cv. AL8/78</strain>
    </source>
</reference>
<dbReference type="PANTHER" id="PTHR33116">
    <property type="entry name" value="REVERSE TRANSCRIPTASE ZINC-BINDING DOMAIN-CONTAINING PROTEIN-RELATED-RELATED"/>
    <property type="match status" value="1"/>
</dbReference>
<protein>
    <recommendedName>
        <fullName evidence="1">Reverse transcriptase zinc-binding domain-containing protein</fullName>
    </recommendedName>
</protein>
<dbReference type="PANTHER" id="PTHR33116:SF86">
    <property type="entry name" value="REVERSE TRANSCRIPTASE DOMAIN-CONTAINING PROTEIN"/>
    <property type="match status" value="1"/>
</dbReference>
<evidence type="ECO:0000313" key="3">
    <source>
        <dbReference type="Proteomes" id="UP000015105"/>
    </source>
</evidence>
<name>A0A453MSL4_AEGTS</name>
<feature type="domain" description="Reverse transcriptase zinc-binding" evidence="1">
    <location>
        <begin position="170"/>
        <end position="264"/>
    </location>
</feature>
<reference evidence="2" key="5">
    <citation type="journal article" date="2021" name="G3 (Bethesda)">
        <title>Aegilops tauschii genome assembly Aet v5.0 features greater sequence contiguity and improved annotation.</title>
        <authorList>
            <person name="Wang L."/>
            <person name="Zhu T."/>
            <person name="Rodriguez J.C."/>
            <person name="Deal K.R."/>
            <person name="Dubcovsky J."/>
            <person name="McGuire P.E."/>
            <person name="Lux T."/>
            <person name="Spannagl M."/>
            <person name="Mayer K.F.X."/>
            <person name="Baldrich P."/>
            <person name="Meyers B.C."/>
            <person name="Huo N."/>
            <person name="Gu Y.Q."/>
            <person name="Zhou H."/>
            <person name="Devos K.M."/>
            <person name="Bennetzen J.L."/>
            <person name="Unver T."/>
            <person name="Budak H."/>
            <person name="Gulick P.J."/>
            <person name="Galiba G."/>
            <person name="Kalapos B."/>
            <person name="Nelson D.R."/>
            <person name="Li P."/>
            <person name="You F.M."/>
            <person name="Luo M.C."/>
            <person name="Dvorak J."/>
        </authorList>
    </citation>
    <scope>NUCLEOTIDE SEQUENCE [LARGE SCALE GENOMIC DNA]</scope>
    <source>
        <strain evidence="2">cv. AL8/78</strain>
    </source>
</reference>